<keyword evidence="2" id="KW-1185">Reference proteome</keyword>
<evidence type="ECO:0000313" key="2">
    <source>
        <dbReference type="Proteomes" id="UP000327493"/>
    </source>
</evidence>
<accession>A0A5J5D1D8</accession>
<comment type="caution">
    <text evidence="1">The sequence shown here is derived from an EMBL/GenBank/DDBJ whole genome shotgun (WGS) entry which is preliminary data.</text>
</comment>
<organism evidence="1 2">
    <name type="scientific">Etheostoma spectabile</name>
    <name type="common">orangethroat darter</name>
    <dbReference type="NCBI Taxonomy" id="54343"/>
    <lineage>
        <taxon>Eukaryota</taxon>
        <taxon>Metazoa</taxon>
        <taxon>Chordata</taxon>
        <taxon>Craniata</taxon>
        <taxon>Vertebrata</taxon>
        <taxon>Euteleostomi</taxon>
        <taxon>Actinopterygii</taxon>
        <taxon>Neopterygii</taxon>
        <taxon>Teleostei</taxon>
        <taxon>Neoteleostei</taxon>
        <taxon>Acanthomorphata</taxon>
        <taxon>Eupercaria</taxon>
        <taxon>Perciformes</taxon>
        <taxon>Percoidei</taxon>
        <taxon>Percidae</taxon>
        <taxon>Etheostomatinae</taxon>
        <taxon>Etheostoma</taxon>
    </lineage>
</organism>
<dbReference type="EMBL" id="VOFY01000013">
    <property type="protein sequence ID" value="KAA8587154.1"/>
    <property type="molecule type" value="Genomic_DNA"/>
</dbReference>
<protein>
    <submittedName>
        <fullName evidence="1">Uncharacterized protein</fullName>
    </submittedName>
</protein>
<dbReference type="Proteomes" id="UP000327493">
    <property type="component" value="Chromosome 13"/>
</dbReference>
<gene>
    <name evidence="1" type="ORF">FQN60_000990</name>
</gene>
<sequence length="116" mass="13016">MGSGLLPPLCVSACKAEERAEECLAPMHIHAVMWCCRRLTTPILHPERRPQGPSAFINEMTETQTETVPFLPGSHPAQQKNMFSCLFCFPAEAKKNNNGRNGKVWDDTWEPAKVYS</sequence>
<name>A0A5J5D1D8_9PERO</name>
<dbReference type="AlphaFoldDB" id="A0A5J5D1D8"/>
<proteinExistence type="predicted"/>
<reference evidence="1 2" key="1">
    <citation type="submission" date="2019-08" db="EMBL/GenBank/DDBJ databases">
        <title>A chromosome-level genome assembly, high-density linkage maps, and genome scans reveal the genomic architecture of hybrid incompatibilities underlying speciation via character displacement in darters (Percidae: Etheostominae).</title>
        <authorList>
            <person name="Moran R.L."/>
            <person name="Catchen J.M."/>
            <person name="Fuller R.C."/>
        </authorList>
    </citation>
    <scope>NUCLEOTIDE SEQUENCE [LARGE SCALE GENOMIC DNA]</scope>
    <source>
        <strain evidence="1">EspeVRDwgs_2016</strain>
        <tissue evidence="1">Muscle</tissue>
    </source>
</reference>
<evidence type="ECO:0000313" key="1">
    <source>
        <dbReference type="EMBL" id="KAA8587154.1"/>
    </source>
</evidence>